<evidence type="ECO:0000313" key="6">
    <source>
        <dbReference type="EMBL" id="CAJ1970144.1"/>
    </source>
</evidence>
<sequence>MITKNNEHNTHKTSKMNQQDLRRLEQESAYATALLRSLQFSGVKFLRYFTVDLYNNVRCKVKPVDQLLVQSNISLDHQLSVAEICYGGLPYSADAMTPGTGLDARNVLNIQPDLSSFRNLPYAPKSALIMGNLMNQYTGEPSPLCTRSLLQRVVQDAKHTHNIGFAVGVELEFCLMSSLTDFADRSTFANTISLNEQEDFLVDLYDQLKQQYIEIETIHSESGPGQLEVVLKYSKDPVQLADSVILAQETIRAMAKKYAFRAIFLPKYDMMQAGNGMHVHMSIFDSTTGAPILSNDGGAGLSAKGASFVEGLLQHLPAIMGLTMPTVNSFRRVGPGCWTGSQLGWALEDKESGVRVCSDLATQEWNHVEVKFVDASCNIYLALAGLLSSGLDGVAQEWTLRPSLDEKTNADDNSSCIPPRPLPENVMEALQTLEKDDHLMKLMSPTMSQAYLVVRKHDAEASISNGTSLQDEVQAAYHRS</sequence>
<evidence type="ECO:0000256" key="2">
    <source>
        <dbReference type="PROSITE-ProRule" id="PRU01331"/>
    </source>
</evidence>
<keyword evidence="1" id="KW-0436">Ligase</keyword>
<organism evidence="6 7">
    <name type="scientific">Cylindrotheca closterium</name>
    <dbReference type="NCBI Taxonomy" id="2856"/>
    <lineage>
        <taxon>Eukaryota</taxon>
        <taxon>Sar</taxon>
        <taxon>Stramenopiles</taxon>
        <taxon>Ochrophyta</taxon>
        <taxon>Bacillariophyta</taxon>
        <taxon>Bacillariophyceae</taxon>
        <taxon>Bacillariophycidae</taxon>
        <taxon>Bacillariales</taxon>
        <taxon>Bacillariaceae</taxon>
        <taxon>Cylindrotheca</taxon>
    </lineage>
</organism>
<feature type="domain" description="GS catalytic" evidence="5">
    <location>
        <begin position="146"/>
        <end position="480"/>
    </location>
</feature>
<dbReference type="Proteomes" id="UP001295423">
    <property type="component" value="Unassembled WGS sequence"/>
</dbReference>
<dbReference type="PROSITE" id="PS51987">
    <property type="entry name" value="GS_CATALYTIC"/>
    <property type="match status" value="1"/>
</dbReference>
<accession>A0AAD2GE00</accession>
<evidence type="ECO:0000259" key="5">
    <source>
        <dbReference type="PROSITE" id="PS51987"/>
    </source>
</evidence>
<proteinExistence type="inferred from homology"/>
<dbReference type="Pfam" id="PF00120">
    <property type="entry name" value="Gln-synt_C"/>
    <property type="match status" value="1"/>
</dbReference>
<dbReference type="Gene3D" id="3.10.20.70">
    <property type="entry name" value="Glutamine synthetase, N-terminal domain"/>
    <property type="match status" value="1"/>
</dbReference>
<dbReference type="SMART" id="SM01230">
    <property type="entry name" value="Gln-synt_C"/>
    <property type="match status" value="1"/>
</dbReference>
<dbReference type="PANTHER" id="PTHR43785">
    <property type="entry name" value="GAMMA-GLUTAMYLPUTRESCINE SYNTHETASE"/>
    <property type="match status" value="1"/>
</dbReference>
<dbReference type="PANTHER" id="PTHR43785:SF2">
    <property type="entry name" value="TYPE-1 GLUTAMINE SYNTHETASE 1"/>
    <property type="match status" value="1"/>
</dbReference>
<feature type="region of interest" description="Disordered" evidence="4">
    <location>
        <begin position="1"/>
        <end position="20"/>
    </location>
</feature>
<dbReference type="GO" id="GO:0004356">
    <property type="term" value="F:glutamine synthetase activity"/>
    <property type="evidence" value="ECO:0007669"/>
    <property type="project" value="InterPro"/>
</dbReference>
<keyword evidence="7" id="KW-1185">Reference proteome</keyword>
<evidence type="ECO:0000256" key="3">
    <source>
        <dbReference type="RuleBase" id="RU000384"/>
    </source>
</evidence>
<gene>
    <name evidence="6" type="ORF">CYCCA115_LOCUS24167</name>
</gene>
<dbReference type="Gene3D" id="3.30.590.10">
    <property type="entry name" value="Glutamine synthetase/guanido kinase, catalytic domain"/>
    <property type="match status" value="1"/>
</dbReference>
<dbReference type="SUPFAM" id="SSF54368">
    <property type="entry name" value="Glutamine synthetase, N-terminal domain"/>
    <property type="match status" value="1"/>
</dbReference>
<dbReference type="InterPro" id="IPR008146">
    <property type="entry name" value="Gln_synth_cat_dom"/>
</dbReference>
<evidence type="ECO:0000256" key="1">
    <source>
        <dbReference type="ARBA" id="ARBA00022598"/>
    </source>
</evidence>
<feature type="compositionally biased region" description="Basic and acidic residues" evidence="4">
    <location>
        <begin position="1"/>
        <end position="10"/>
    </location>
</feature>
<name>A0AAD2GE00_9STRA</name>
<dbReference type="SUPFAM" id="SSF55931">
    <property type="entry name" value="Glutamine synthetase/guanido kinase"/>
    <property type="match status" value="1"/>
</dbReference>
<protein>
    <recommendedName>
        <fullName evidence="5">GS catalytic domain-containing protein</fullName>
    </recommendedName>
</protein>
<dbReference type="InterPro" id="IPR036651">
    <property type="entry name" value="Gln_synt_N_sf"/>
</dbReference>
<dbReference type="InterPro" id="IPR014746">
    <property type="entry name" value="Gln_synth/guanido_kin_cat_dom"/>
</dbReference>
<comment type="caution">
    <text evidence="6">The sequence shown here is derived from an EMBL/GenBank/DDBJ whole genome shotgun (WGS) entry which is preliminary data.</text>
</comment>
<comment type="similarity">
    <text evidence="2 3">Belongs to the glutamine synthetase family.</text>
</comment>
<dbReference type="AlphaFoldDB" id="A0AAD2GE00"/>
<reference evidence="6" key="1">
    <citation type="submission" date="2023-08" db="EMBL/GenBank/DDBJ databases">
        <authorList>
            <person name="Audoor S."/>
            <person name="Bilcke G."/>
        </authorList>
    </citation>
    <scope>NUCLEOTIDE SEQUENCE</scope>
</reference>
<dbReference type="EMBL" id="CAKOGP040002469">
    <property type="protein sequence ID" value="CAJ1970144.1"/>
    <property type="molecule type" value="Genomic_DNA"/>
</dbReference>
<evidence type="ECO:0000313" key="7">
    <source>
        <dbReference type="Proteomes" id="UP001295423"/>
    </source>
</evidence>
<evidence type="ECO:0000256" key="4">
    <source>
        <dbReference type="SAM" id="MobiDB-lite"/>
    </source>
</evidence>
<dbReference type="GO" id="GO:0006542">
    <property type="term" value="P:glutamine biosynthetic process"/>
    <property type="evidence" value="ECO:0007669"/>
    <property type="project" value="InterPro"/>
</dbReference>